<dbReference type="Gene3D" id="3.40.50.720">
    <property type="entry name" value="NAD(P)-binding Rossmann-like Domain"/>
    <property type="match status" value="2"/>
</dbReference>
<dbReference type="RefSeq" id="WP_330957619.1">
    <property type="nucleotide sequence ID" value="NZ_JAZGJQ010000002.1"/>
</dbReference>
<dbReference type="SUPFAM" id="SSF52283">
    <property type="entry name" value="Formate/glycerate dehydrogenase catalytic domain-like"/>
    <property type="match status" value="1"/>
</dbReference>
<dbReference type="Pfam" id="PF00389">
    <property type="entry name" value="2-Hacid_dh"/>
    <property type="match status" value="1"/>
</dbReference>
<evidence type="ECO:0000256" key="4">
    <source>
        <dbReference type="ARBA" id="ARBA00023027"/>
    </source>
</evidence>
<dbReference type="PROSITE" id="PS00670">
    <property type="entry name" value="D_2_HYDROXYACID_DH_2"/>
    <property type="match status" value="1"/>
</dbReference>
<evidence type="ECO:0000259" key="6">
    <source>
        <dbReference type="Pfam" id="PF00389"/>
    </source>
</evidence>
<sequence>MKRVVSLYATHSELYDQLNERAAAYAAERGIAYEWLPQEKWTVESAVAALEGADAGIIDVETYDSRVFDRIKDRCKLLVRYGVGFDAVNLADATAAGITVARTAGANAESVAEMSLTMMLAAKRQLPHNRKVIESGVWERSIGGELFGKKVGILGFGAIGKKLAKLLSGFEADVYVYDPFLPDGVAESFGAHKEELDRIFSECDAISVNSPYTPETHHLVDARRIALMKPDAVVVCTSRGNIVDEDALADALRAHRILGAGLDVFAQEPLPLDSPLIGLDNVILTPHESAQTIDALWNIYARAIEICSDFFAGKELARADFLNPDVNKTA</sequence>
<evidence type="ECO:0000259" key="7">
    <source>
        <dbReference type="Pfam" id="PF02826"/>
    </source>
</evidence>
<feature type="domain" description="D-isomer specific 2-hydroxyacid dehydrogenase catalytic" evidence="6">
    <location>
        <begin position="40"/>
        <end position="317"/>
    </location>
</feature>
<keyword evidence="4" id="KW-0520">NAD</keyword>
<keyword evidence="9" id="KW-1185">Reference proteome</keyword>
<dbReference type="InterPro" id="IPR050857">
    <property type="entry name" value="D-2-hydroxyacid_DH"/>
</dbReference>
<dbReference type="InterPro" id="IPR006140">
    <property type="entry name" value="D-isomer_DH_NAD-bd"/>
</dbReference>
<keyword evidence="2" id="KW-0028">Amino-acid biosynthesis</keyword>
<organism evidence="8 9">
    <name type="scientific">Olsenella absiana</name>
    <dbReference type="NCBI Taxonomy" id="3115222"/>
    <lineage>
        <taxon>Bacteria</taxon>
        <taxon>Bacillati</taxon>
        <taxon>Actinomycetota</taxon>
        <taxon>Coriobacteriia</taxon>
        <taxon>Coriobacteriales</taxon>
        <taxon>Atopobiaceae</taxon>
        <taxon>Olsenella</taxon>
    </lineage>
</organism>
<proteinExistence type="inferred from homology"/>
<dbReference type="SUPFAM" id="SSF51735">
    <property type="entry name" value="NAD(P)-binding Rossmann-fold domains"/>
    <property type="match status" value="1"/>
</dbReference>
<name>A0ABU7R8B4_9ACTN</name>
<dbReference type="InterPro" id="IPR029752">
    <property type="entry name" value="D-isomer_DH_CS1"/>
</dbReference>
<dbReference type="PANTHER" id="PTHR42789:SF1">
    <property type="entry name" value="D-ISOMER SPECIFIC 2-HYDROXYACID DEHYDROGENASE FAMILY PROTEIN (AFU_ORTHOLOGUE AFUA_6G10090)"/>
    <property type="match status" value="1"/>
</dbReference>
<evidence type="ECO:0000256" key="1">
    <source>
        <dbReference type="ARBA" id="ARBA00005854"/>
    </source>
</evidence>
<evidence type="ECO:0000313" key="9">
    <source>
        <dbReference type="Proteomes" id="UP001332931"/>
    </source>
</evidence>
<dbReference type="EMBL" id="JAZGJQ010000002">
    <property type="protein sequence ID" value="MEE6146852.1"/>
    <property type="molecule type" value="Genomic_DNA"/>
</dbReference>
<evidence type="ECO:0000256" key="3">
    <source>
        <dbReference type="ARBA" id="ARBA00023002"/>
    </source>
</evidence>
<protein>
    <submittedName>
        <fullName evidence="8">NAD(P)-dependent oxidoreductase</fullName>
    </submittedName>
</protein>
<evidence type="ECO:0000256" key="2">
    <source>
        <dbReference type="ARBA" id="ARBA00022605"/>
    </source>
</evidence>
<comment type="caution">
    <text evidence="8">The sequence shown here is derived from an EMBL/GenBank/DDBJ whole genome shotgun (WGS) entry which is preliminary data.</text>
</comment>
<keyword evidence="3 5" id="KW-0560">Oxidoreductase</keyword>
<dbReference type="PANTHER" id="PTHR42789">
    <property type="entry name" value="D-ISOMER SPECIFIC 2-HYDROXYACID DEHYDROGENASE FAMILY PROTEIN (AFU_ORTHOLOGUE AFUA_6G10090)"/>
    <property type="match status" value="1"/>
</dbReference>
<dbReference type="Proteomes" id="UP001332931">
    <property type="component" value="Unassembled WGS sequence"/>
</dbReference>
<gene>
    <name evidence="8" type="ORF">VXJ25_02400</name>
</gene>
<feature type="domain" description="D-isomer specific 2-hydroxyacid dehydrogenase NAD-binding" evidence="7">
    <location>
        <begin position="116"/>
        <end position="287"/>
    </location>
</feature>
<dbReference type="InterPro" id="IPR006139">
    <property type="entry name" value="D-isomer_2_OHA_DH_cat_dom"/>
</dbReference>
<evidence type="ECO:0000313" key="8">
    <source>
        <dbReference type="EMBL" id="MEE6146852.1"/>
    </source>
</evidence>
<accession>A0ABU7R8B4</accession>
<dbReference type="Pfam" id="PF02826">
    <property type="entry name" value="2-Hacid_dh_C"/>
    <property type="match status" value="1"/>
</dbReference>
<evidence type="ECO:0000256" key="5">
    <source>
        <dbReference type="RuleBase" id="RU003719"/>
    </source>
</evidence>
<dbReference type="PROSITE" id="PS00065">
    <property type="entry name" value="D_2_HYDROXYACID_DH_1"/>
    <property type="match status" value="1"/>
</dbReference>
<dbReference type="InterPro" id="IPR029753">
    <property type="entry name" value="D-isomer_DH_CS"/>
</dbReference>
<dbReference type="InterPro" id="IPR036291">
    <property type="entry name" value="NAD(P)-bd_dom_sf"/>
</dbReference>
<reference evidence="8 9" key="1">
    <citation type="submission" date="2024-01" db="EMBL/GenBank/DDBJ databases">
        <title>Description of Olsenella sp. nov., isolated from pig feces.</title>
        <authorList>
            <person name="Chang Y.-H."/>
        </authorList>
    </citation>
    <scope>NUCLEOTIDE SEQUENCE [LARGE SCALE GENOMIC DNA]</scope>
    <source>
        <strain evidence="8 9">YH-ols2223</strain>
    </source>
</reference>
<comment type="similarity">
    <text evidence="1 5">Belongs to the D-isomer specific 2-hydroxyacid dehydrogenase family.</text>
</comment>